<reference evidence="1" key="1">
    <citation type="journal article" date="2023" name="PLoS Negl. Trop. Dis.">
        <title>A genome sequence for Biomphalaria pfeifferi, the major vector snail for the human-infecting parasite Schistosoma mansoni.</title>
        <authorList>
            <person name="Bu L."/>
            <person name="Lu L."/>
            <person name="Laidemitt M.R."/>
            <person name="Zhang S.M."/>
            <person name="Mutuku M."/>
            <person name="Mkoji G."/>
            <person name="Steinauer M."/>
            <person name="Loker E.S."/>
        </authorList>
    </citation>
    <scope>NUCLEOTIDE SEQUENCE</scope>
    <source>
        <strain evidence="1">KasaAsao</strain>
    </source>
</reference>
<evidence type="ECO:0000313" key="1">
    <source>
        <dbReference type="EMBL" id="KAK0063536.1"/>
    </source>
</evidence>
<dbReference type="AlphaFoldDB" id="A0AAD8BZ72"/>
<gene>
    <name evidence="1" type="ORF">Bpfe_007177</name>
</gene>
<accession>A0AAD8BZ72</accession>
<organism evidence="1 2">
    <name type="scientific">Biomphalaria pfeifferi</name>
    <name type="common">Bloodfluke planorb</name>
    <name type="synonym">Freshwater snail</name>
    <dbReference type="NCBI Taxonomy" id="112525"/>
    <lineage>
        <taxon>Eukaryota</taxon>
        <taxon>Metazoa</taxon>
        <taxon>Spiralia</taxon>
        <taxon>Lophotrochozoa</taxon>
        <taxon>Mollusca</taxon>
        <taxon>Gastropoda</taxon>
        <taxon>Heterobranchia</taxon>
        <taxon>Euthyneura</taxon>
        <taxon>Panpulmonata</taxon>
        <taxon>Hygrophila</taxon>
        <taxon>Lymnaeoidea</taxon>
        <taxon>Planorbidae</taxon>
        <taxon>Biomphalaria</taxon>
    </lineage>
</organism>
<name>A0AAD8BZ72_BIOPF</name>
<evidence type="ECO:0000313" key="2">
    <source>
        <dbReference type="Proteomes" id="UP001233172"/>
    </source>
</evidence>
<keyword evidence="2" id="KW-1185">Reference proteome</keyword>
<reference evidence="1" key="2">
    <citation type="submission" date="2023-04" db="EMBL/GenBank/DDBJ databases">
        <authorList>
            <person name="Bu L."/>
            <person name="Lu L."/>
            <person name="Laidemitt M.R."/>
            <person name="Zhang S.M."/>
            <person name="Mutuku M."/>
            <person name="Mkoji G."/>
            <person name="Steinauer M."/>
            <person name="Loker E.S."/>
        </authorList>
    </citation>
    <scope>NUCLEOTIDE SEQUENCE</scope>
    <source>
        <strain evidence="1">KasaAsao</strain>
        <tissue evidence="1">Whole Snail</tissue>
    </source>
</reference>
<dbReference type="Proteomes" id="UP001233172">
    <property type="component" value="Unassembled WGS sequence"/>
</dbReference>
<dbReference type="EMBL" id="JASAOG010000021">
    <property type="protein sequence ID" value="KAK0063536.1"/>
    <property type="molecule type" value="Genomic_DNA"/>
</dbReference>
<comment type="caution">
    <text evidence="1">The sequence shown here is derived from an EMBL/GenBank/DDBJ whole genome shotgun (WGS) entry which is preliminary data.</text>
</comment>
<protein>
    <submittedName>
        <fullName evidence="1">Uncharacterized protein</fullName>
    </submittedName>
</protein>
<proteinExistence type="predicted"/>
<sequence length="153" mass="17341">MGYSGFSKLMNMLVMYSKSYTHHAMEIHKALTLYTKKILAETQNIVRNAYPEHGRKGTALRNVVDTAKNGIGKLSQTKIAVLQKHFSKALHSFTNVPEMCKAVWATFYHCCCPERSLSWCFFRRAEALGVPATSHQEMISIYLSPLVAKHMNT</sequence>